<gene>
    <name evidence="11" type="ORF">Q3M24_07600</name>
</gene>
<keyword evidence="4" id="KW-0808">Transferase</keyword>
<keyword evidence="8" id="KW-0411">Iron-sulfur</keyword>
<evidence type="ECO:0000256" key="8">
    <source>
        <dbReference type="ARBA" id="ARBA00023014"/>
    </source>
</evidence>
<proteinExistence type="predicted"/>
<dbReference type="AlphaFoldDB" id="A0AAU8LZL5"/>
<evidence type="ECO:0000256" key="2">
    <source>
        <dbReference type="ARBA" id="ARBA00022485"/>
    </source>
</evidence>
<keyword evidence="7" id="KW-0408">Iron</keyword>
<protein>
    <submittedName>
        <fullName evidence="11">Radical SAM protein</fullName>
    </submittedName>
</protein>
<dbReference type="CDD" id="cd01335">
    <property type="entry name" value="Radical_SAM"/>
    <property type="match status" value="1"/>
</dbReference>
<dbReference type="InterPro" id="IPR007197">
    <property type="entry name" value="rSAM"/>
</dbReference>
<evidence type="ECO:0000313" key="11">
    <source>
        <dbReference type="EMBL" id="XCN74600.1"/>
    </source>
</evidence>
<dbReference type="PROSITE" id="PS51332">
    <property type="entry name" value="B12_BINDING"/>
    <property type="match status" value="1"/>
</dbReference>
<dbReference type="InterPro" id="IPR051198">
    <property type="entry name" value="BchE-like"/>
</dbReference>
<dbReference type="InterPro" id="IPR034466">
    <property type="entry name" value="Methyltransferase_Class_B"/>
</dbReference>
<dbReference type="GO" id="GO:0031419">
    <property type="term" value="F:cobalamin binding"/>
    <property type="evidence" value="ECO:0007669"/>
    <property type="project" value="InterPro"/>
</dbReference>
<evidence type="ECO:0000256" key="7">
    <source>
        <dbReference type="ARBA" id="ARBA00023004"/>
    </source>
</evidence>
<evidence type="ECO:0000256" key="3">
    <source>
        <dbReference type="ARBA" id="ARBA00022603"/>
    </source>
</evidence>
<dbReference type="GO" id="GO:0003824">
    <property type="term" value="F:catalytic activity"/>
    <property type="evidence" value="ECO:0007669"/>
    <property type="project" value="InterPro"/>
</dbReference>
<evidence type="ECO:0000256" key="4">
    <source>
        <dbReference type="ARBA" id="ARBA00022679"/>
    </source>
</evidence>
<evidence type="ECO:0000259" key="10">
    <source>
        <dbReference type="PROSITE" id="PS51918"/>
    </source>
</evidence>
<dbReference type="CDD" id="cd02068">
    <property type="entry name" value="radical_SAM_B12_BD"/>
    <property type="match status" value="1"/>
</dbReference>
<evidence type="ECO:0000256" key="6">
    <source>
        <dbReference type="ARBA" id="ARBA00022723"/>
    </source>
</evidence>
<dbReference type="SMART" id="SM00729">
    <property type="entry name" value="Elp3"/>
    <property type="match status" value="1"/>
</dbReference>
<dbReference type="SFLD" id="SFLDS00029">
    <property type="entry name" value="Radical_SAM"/>
    <property type="match status" value="1"/>
</dbReference>
<dbReference type="InterPro" id="IPR006638">
    <property type="entry name" value="Elp3/MiaA/NifB-like_rSAM"/>
</dbReference>
<dbReference type="GO" id="GO:0046872">
    <property type="term" value="F:metal ion binding"/>
    <property type="evidence" value="ECO:0007669"/>
    <property type="project" value="UniProtKB-KW"/>
</dbReference>
<dbReference type="SUPFAM" id="SSF102114">
    <property type="entry name" value="Radical SAM enzymes"/>
    <property type="match status" value="1"/>
</dbReference>
<evidence type="ECO:0000259" key="9">
    <source>
        <dbReference type="PROSITE" id="PS51332"/>
    </source>
</evidence>
<comment type="cofactor">
    <cofactor evidence="1">
        <name>[4Fe-4S] cluster</name>
        <dbReference type="ChEBI" id="CHEBI:49883"/>
    </cofactor>
</comment>
<dbReference type="GO" id="GO:0051539">
    <property type="term" value="F:4 iron, 4 sulfur cluster binding"/>
    <property type="evidence" value="ECO:0007669"/>
    <property type="project" value="UniProtKB-KW"/>
</dbReference>
<dbReference type="InterPro" id="IPR036724">
    <property type="entry name" value="Cobalamin-bd_sf"/>
</dbReference>
<dbReference type="SUPFAM" id="SSF52242">
    <property type="entry name" value="Cobalamin (vitamin B12)-binding domain"/>
    <property type="match status" value="1"/>
</dbReference>
<keyword evidence="3" id="KW-0489">Methyltransferase</keyword>
<feature type="domain" description="B12-binding" evidence="9">
    <location>
        <begin position="11"/>
        <end position="146"/>
    </location>
</feature>
<accession>A0AAU8LZL5</accession>
<organism evidence="11">
    <name type="scientific">Candidatus Electrothrix aestuarii</name>
    <dbReference type="NCBI Taxonomy" id="3062594"/>
    <lineage>
        <taxon>Bacteria</taxon>
        <taxon>Pseudomonadati</taxon>
        <taxon>Thermodesulfobacteriota</taxon>
        <taxon>Desulfobulbia</taxon>
        <taxon>Desulfobulbales</taxon>
        <taxon>Desulfobulbaceae</taxon>
        <taxon>Candidatus Electrothrix</taxon>
    </lineage>
</organism>
<dbReference type="PANTHER" id="PTHR43409">
    <property type="entry name" value="ANAEROBIC MAGNESIUM-PROTOPORPHYRIN IX MONOMETHYL ESTER CYCLASE-RELATED"/>
    <property type="match status" value="1"/>
</dbReference>
<dbReference type="PROSITE" id="PS01278">
    <property type="entry name" value="MTTASE_RADICAL"/>
    <property type="match status" value="1"/>
</dbReference>
<dbReference type="InterPro" id="IPR058240">
    <property type="entry name" value="rSAM_sf"/>
</dbReference>
<dbReference type="InterPro" id="IPR023404">
    <property type="entry name" value="rSAM_horseshoe"/>
</dbReference>
<keyword evidence="5" id="KW-0949">S-adenosyl-L-methionine</keyword>
<evidence type="ECO:0000256" key="1">
    <source>
        <dbReference type="ARBA" id="ARBA00001966"/>
    </source>
</evidence>
<keyword evidence="6" id="KW-0479">Metal-binding</keyword>
<reference evidence="11" key="1">
    <citation type="journal article" date="2024" name="Syst. Appl. Microbiol.">
        <title>First single-strain enrichments of Electrothrix cable bacteria, description of E. aestuarii sp. nov. and E. rattekaaiensis sp. nov., and proposal of a cable bacteria taxonomy following the rules of the SeqCode.</title>
        <authorList>
            <person name="Plum-Jensen L.E."/>
            <person name="Schramm A."/>
            <person name="Marshall I.P.G."/>
        </authorList>
    </citation>
    <scope>NUCLEOTIDE SEQUENCE</scope>
    <source>
        <strain evidence="11">Rat1</strain>
    </source>
</reference>
<dbReference type="Gene3D" id="3.80.30.20">
    <property type="entry name" value="tm_1862 like domain"/>
    <property type="match status" value="1"/>
</dbReference>
<evidence type="ECO:0000256" key="5">
    <source>
        <dbReference type="ARBA" id="ARBA00022691"/>
    </source>
</evidence>
<name>A0AAU8LZL5_9BACT</name>
<dbReference type="Gene3D" id="3.40.50.280">
    <property type="entry name" value="Cobalamin-binding domain"/>
    <property type="match status" value="1"/>
</dbReference>
<dbReference type="SFLD" id="SFLDG01123">
    <property type="entry name" value="methyltransferase_(Class_B)"/>
    <property type="match status" value="1"/>
</dbReference>
<dbReference type="EMBL" id="CP159373">
    <property type="protein sequence ID" value="XCN74600.1"/>
    <property type="molecule type" value="Genomic_DNA"/>
</dbReference>
<dbReference type="Pfam" id="PF04055">
    <property type="entry name" value="Radical_SAM"/>
    <property type="match status" value="1"/>
</dbReference>
<dbReference type="Pfam" id="PF02310">
    <property type="entry name" value="B12-binding"/>
    <property type="match status" value="1"/>
</dbReference>
<reference evidence="11" key="2">
    <citation type="submission" date="2024-06" db="EMBL/GenBank/DDBJ databases">
        <authorList>
            <person name="Plum-Jensen L.E."/>
            <person name="Schramm A."/>
            <person name="Marshall I.P.G."/>
        </authorList>
    </citation>
    <scope>NUCLEOTIDE SEQUENCE</scope>
    <source>
        <strain evidence="11">Rat1</strain>
    </source>
</reference>
<keyword evidence="2" id="KW-0004">4Fe-4S</keyword>
<sequence length="498" mass="57663">MKVILISMPDVAPILIHEAAVHLPNHGIASVGGNIDAEHDVWLIDLVRKRRSIKKYLTKVIRKRQPDLVGLSAMAWQYDTCVRIARLIKSLLPGVRIVIGGYHATLMHEEIARSPEAQWLDFMIRGEGEEACRRLVNALAGQDDLSAIPSLSYKKDGHFVHNPRGDNLDLSTLKLPIRDKRRLTWGYHLVHSKIEVIETSRGCTRSCNFCSMKHMYGRSFRTFPIERVLRDIDDIYFQKRTRCIFITDDNIVLDQARLMELCDAIIARKYKGLKLFVQADCITIAKNEEMVARMAAAGFASIFLGIENVSRKNLSTACKGDIITAAKKAVENCHKYGIMVIGGLIFGFPEDTEVSIKENYEFFKDLQCDAAYCQILTPYPKTGMREHLLEQGLISNPRDYKKYNGLWANVRTKYLDSSQLHYQFWYQRQVVLGWWNPSSQTGKQGQLWIFIWRFFFKPFLKLRYALQFEKDDWATRYQQEIDRLNRMNRFADLEEFGE</sequence>
<dbReference type="KEGG" id="eaj:Q3M24_07600"/>
<dbReference type="PROSITE" id="PS51918">
    <property type="entry name" value="RADICAL_SAM"/>
    <property type="match status" value="1"/>
</dbReference>
<dbReference type="PANTHER" id="PTHR43409:SF7">
    <property type="entry name" value="BLL1977 PROTEIN"/>
    <property type="match status" value="1"/>
</dbReference>
<dbReference type="InterPro" id="IPR006158">
    <property type="entry name" value="Cobalamin-bd"/>
</dbReference>
<dbReference type="SFLD" id="SFLDG01082">
    <property type="entry name" value="B12-binding_domain_containing"/>
    <property type="match status" value="1"/>
</dbReference>
<feature type="domain" description="Radical SAM core" evidence="10">
    <location>
        <begin position="189"/>
        <end position="416"/>
    </location>
</feature>
<dbReference type="InterPro" id="IPR020612">
    <property type="entry name" value="Methylthiotransferase_CS"/>
</dbReference>